<dbReference type="Proteomes" id="UP000015106">
    <property type="component" value="Chromosome 5"/>
</dbReference>
<dbReference type="Gramene" id="TuG1812G0500002262.01.T01">
    <property type="protein sequence ID" value="TuG1812G0500002262.01.T01.cds316247"/>
    <property type="gene ID" value="TuG1812G0500002262.01"/>
</dbReference>
<sequence>QYCSASGIRLDRASVAHPQSNGQVEWANGLILSSIKTRLVEPLVRSPDSWLDELPAILWSLCTTPNRSTGFTPFFLIYGDEVVNPTDVEFDSPHVALYTEAEAKE</sequence>
<dbReference type="InterPro" id="IPR036397">
    <property type="entry name" value="RNaseH_sf"/>
</dbReference>
<keyword evidence="2" id="KW-1185">Reference proteome</keyword>
<dbReference type="EnsemblPlants" id="TuG1812G0500002262.01.T01">
    <property type="protein sequence ID" value="TuG1812G0500002262.01.T01.cds316247"/>
    <property type="gene ID" value="TuG1812G0500002262.01"/>
</dbReference>
<evidence type="ECO:0000313" key="1">
    <source>
        <dbReference type="EnsemblPlants" id="TuG1812G0500002262.01.T01.cds316247"/>
    </source>
</evidence>
<proteinExistence type="predicted"/>
<reference evidence="1" key="3">
    <citation type="submission" date="2022-06" db="UniProtKB">
        <authorList>
            <consortium name="EnsemblPlants"/>
        </authorList>
    </citation>
    <scope>IDENTIFICATION</scope>
</reference>
<protein>
    <recommendedName>
        <fullName evidence="3">Integrase catalytic domain-containing protein</fullName>
    </recommendedName>
</protein>
<dbReference type="PANTHER" id="PTHR48475:SF2">
    <property type="entry name" value="RIBONUCLEASE H"/>
    <property type="match status" value="1"/>
</dbReference>
<dbReference type="InterPro" id="IPR012337">
    <property type="entry name" value="RNaseH-like_sf"/>
</dbReference>
<dbReference type="SUPFAM" id="SSF53098">
    <property type="entry name" value="Ribonuclease H-like"/>
    <property type="match status" value="1"/>
</dbReference>
<reference evidence="1" key="2">
    <citation type="submission" date="2018-03" db="EMBL/GenBank/DDBJ databases">
        <title>The Triticum urartu genome reveals the dynamic nature of wheat genome evolution.</title>
        <authorList>
            <person name="Ling H."/>
            <person name="Ma B."/>
            <person name="Shi X."/>
            <person name="Liu H."/>
            <person name="Dong L."/>
            <person name="Sun H."/>
            <person name="Cao Y."/>
            <person name="Gao Q."/>
            <person name="Zheng S."/>
            <person name="Li Y."/>
            <person name="Yu Y."/>
            <person name="Du H."/>
            <person name="Qi M."/>
            <person name="Li Y."/>
            <person name="Yu H."/>
            <person name="Cui Y."/>
            <person name="Wang N."/>
            <person name="Chen C."/>
            <person name="Wu H."/>
            <person name="Zhao Y."/>
            <person name="Zhang J."/>
            <person name="Li Y."/>
            <person name="Zhou W."/>
            <person name="Zhang B."/>
            <person name="Hu W."/>
            <person name="Eijk M."/>
            <person name="Tang J."/>
            <person name="Witsenboer H."/>
            <person name="Zhao S."/>
            <person name="Li Z."/>
            <person name="Zhang A."/>
            <person name="Wang D."/>
            <person name="Liang C."/>
        </authorList>
    </citation>
    <scope>NUCLEOTIDE SEQUENCE [LARGE SCALE GENOMIC DNA]</scope>
    <source>
        <strain evidence="1">cv. G1812</strain>
    </source>
</reference>
<dbReference type="Gene3D" id="3.30.420.10">
    <property type="entry name" value="Ribonuclease H-like superfamily/Ribonuclease H"/>
    <property type="match status" value="1"/>
</dbReference>
<evidence type="ECO:0008006" key="3">
    <source>
        <dbReference type="Google" id="ProtNLM"/>
    </source>
</evidence>
<organism evidence="1 2">
    <name type="scientific">Triticum urartu</name>
    <name type="common">Red wild einkorn</name>
    <name type="synonym">Crithodium urartu</name>
    <dbReference type="NCBI Taxonomy" id="4572"/>
    <lineage>
        <taxon>Eukaryota</taxon>
        <taxon>Viridiplantae</taxon>
        <taxon>Streptophyta</taxon>
        <taxon>Embryophyta</taxon>
        <taxon>Tracheophyta</taxon>
        <taxon>Spermatophyta</taxon>
        <taxon>Magnoliopsida</taxon>
        <taxon>Liliopsida</taxon>
        <taxon>Poales</taxon>
        <taxon>Poaceae</taxon>
        <taxon>BOP clade</taxon>
        <taxon>Pooideae</taxon>
        <taxon>Triticodae</taxon>
        <taxon>Triticeae</taxon>
        <taxon>Triticinae</taxon>
        <taxon>Triticum</taxon>
    </lineage>
</organism>
<evidence type="ECO:0000313" key="2">
    <source>
        <dbReference type="Proteomes" id="UP000015106"/>
    </source>
</evidence>
<dbReference type="AlphaFoldDB" id="A0A8R7UFK6"/>
<reference evidence="2" key="1">
    <citation type="journal article" date="2013" name="Nature">
        <title>Draft genome of the wheat A-genome progenitor Triticum urartu.</title>
        <authorList>
            <person name="Ling H.Q."/>
            <person name="Zhao S."/>
            <person name="Liu D."/>
            <person name="Wang J."/>
            <person name="Sun H."/>
            <person name="Zhang C."/>
            <person name="Fan H."/>
            <person name="Li D."/>
            <person name="Dong L."/>
            <person name="Tao Y."/>
            <person name="Gao C."/>
            <person name="Wu H."/>
            <person name="Li Y."/>
            <person name="Cui Y."/>
            <person name="Guo X."/>
            <person name="Zheng S."/>
            <person name="Wang B."/>
            <person name="Yu K."/>
            <person name="Liang Q."/>
            <person name="Yang W."/>
            <person name="Lou X."/>
            <person name="Chen J."/>
            <person name="Feng M."/>
            <person name="Jian J."/>
            <person name="Zhang X."/>
            <person name="Luo G."/>
            <person name="Jiang Y."/>
            <person name="Liu J."/>
            <person name="Wang Z."/>
            <person name="Sha Y."/>
            <person name="Zhang B."/>
            <person name="Wu H."/>
            <person name="Tang D."/>
            <person name="Shen Q."/>
            <person name="Xue P."/>
            <person name="Zou S."/>
            <person name="Wang X."/>
            <person name="Liu X."/>
            <person name="Wang F."/>
            <person name="Yang Y."/>
            <person name="An X."/>
            <person name="Dong Z."/>
            <person name="Zhang K."/>
            <person name="Zhang X."/>
            <person name="Luo M.C."/>
            <person name="Dvorak J."/>
            <person name="Tong Y."/>
            <person name="Wang J."/>
            <person name="Yang H."/>
            <person name="Li Z."/>
            <person name="Wang D."/>
            <person name="Zhang A."/>
            <person name="Wang J."/>
        </authorList>
    </citation>
    <scope>NUCLEOTIDE SEQUENCE</scope>
    <source>
        <strain evidence="2">cv. G1812</strain>
    </source>
</reference>
<dbReference type="PANTHER" id="PTHR48475">
    <property type="entry name" value="RIBONUCLEASE H"/>
    <property type="match status" value="1"/>
</dbReference>
<accession>A0A8R7UFK6</accession>
<name>A0A8R7UFK6_TRIUA</name>
<dbReference type="GO" id="GO:0003676">
    <property type="term" value="F:nucleic acid binding"/>
    <property type="evidence" value="ECO:0007669"/>
    <property type="project" value="InterPro"/>
</dbReference>